<evidence type="ECO:0000259" key="2">
    <source>
        <dbReference type="Pfam" id="PF13386"/>
    </source>
</evidence>
<organism evidence="3 4">
    <name type="scientific">Rhabdobacter roseus</name>
    <dbReference type="NCBI Taxonomy" id="1655419"/>
    <lineage>
        <taxon>Bacteria</taxon>
        <taxon>Pseudomonadati</taxon>
        <taxon>Bacteroidota</taxon>
        <taxon>Cytophagia</taxon>
        <taxon>Cytophagales</taxon>
        <taxon>Cytophagaceae</taxon>
        <taxon>Rhabdobacter</taxon>
    </lineage>
</organism>
<feature type="transmembrane region" description="Helical" evidence="1">
    <location>
        <begin position="161"/>
        <end position="182"/>
    </location>
</feature>
<accession>A0A840TF82</accession>
<feature type="transmembrane region" description="Helical" evidence="1">
    <location>
        <begin position="6"/>
        <end position="32"/>
    </location>
</feature>
<keyword evidence="1" id="KW-1133">Transmembrane helix</keyword>
<keyword evidence="1" id="KW-0812">Transmembrane</keyword>
<evidence type="ECO:0000256" key="1">
    <source>
        <dbReference type="SAM" id="Phobius"/>
    </source>
</evidence>
<dbReference type="PANTHER" id="PTHR42208">
    <property type="entry name" value="HEAVY METAL TRANSPORTER-RELATED"/>
    <property type="match status" value="1"/>
</dbReference>
<feature type="transmembrane region" description="Helical" evidence="1">
    <location>
        <begin position="78"/>
        <end position="97"/>
    </location>
</feature>
<sequence>MTTWLPYLAFSMGLLSSFHCVGMCGPIALALPIHRGSRAQQVLGLLAYNGGRALTYALLGSLFGLLGSSFLWMGYLRYVTLAVGVLMVGYVLWPAYLERHLRPPGWWQRAVQRVKGQMARLLGRRHVGGWVLLGSLNGLLPCGMVYMAVISSVATGSALNGGLFMFTFGLGTLPAMMAVGYFKQWFTPPLRTRLRRLTPFLLALAGTWIVARSLFIQPPGTLPHAGTSTEIPVCHGAGK</sequence>
<protein>
    <recommendedName>
        <fullName evidence="2">Urease accessory protein UreH-like transmembrane domain-containing protein</fullName>
    </recommendedName>
</protein>
<dbReference type="AlphaFoldDB" id="A0A840TF82"/>
<dbReference type="InterPro" id="IPR039447">
    <property type="entry name" value="UreH-like_TM_dom"/>
</dbReference>
<name>A0A840TF82_9BACT</name>
<feature type="transmembrane region" description="Helical" evidence="1">
    <location>
        <begin position="127"/>
        <end position="149"/>
    </location>
</feature>
<dbReference type="Pfam" id="PF13386">
    <property type="entry name" value="DsbD_2"/>
    <property type="match status" value="1"/>
</dbReference>
<keyword evidence="4" id="KW-1185">Reference proteome</keyword>
<comment type="caution">
    <text evidence="3">The sequence shown here is derived from an EMBL/GenBank/DDBJ whole genome shotgun (WGS) entry which is preliminary data.</text>
</comment>
<dbReference type="RefSeq" id="WP_246439607.1">
    <property type="nucleotide sequence ID" value="NZ_JACHGF010000001.1"/>
</dbReference>
<feature type="domain" description="Urease accessory protein UreH-like transmembrane" evidence="2">
    <location>
        <begin position="9"/>
        <end position="208"/>
    </location>
</feature>
<reference evidence="3 4" key="1">
    <citation type="submission" date="2020-08" db="EMBL/GenBank/DDBJ databases">
        <title>Genomic Encyclopedia of Type Strains, Phase IV (KMG-IV): sequencing the most valuable type-strain genomes for metagenomic binning, comparative biology and taxonomic classification.</title>
        <authorList>
            <person name="Goeker M."/>
        </authorList>
    </citation>
    <scope>NUCLEOTIDE SEQUENCE [LARGE SCALE GENOMIC DNA]</scope>
    <source>
        <strain evidence="3 4">DSM 105074</strain>
    </source>
</reference>
<feature type="transmembrane region" description="Helical" evidence="1">
    <location>
        <begin position="194"/>
        <end position="215"/>
    </location>
</feature>
<evidence type="ECO:0000313" key="4">
    <source>
        <dbReference type="Proteomes" id="UP000557307"/>
    </source>
</evidence>
<dbReference type="PANTHER" id="PTHR42208:SF1">
    <property type="entry name" value="HEAVY METAL TRANSPORTER"/>
    <property type="match status" value="1"/>
</dbReference>
<dbReference type="Proteomes" id="UP000557307">
    <property type="component" value="Unassembled WGS sequence"/>
</dbReference>
<feature type="transmembrane region" description="Helical" evidence="1">
    <location>
        <begin position="53"/>
        <end position="72"/>
    </location>
</feature>
<keyword evidence="1" id="KW-0472">Membrane</keyword>
<evidence type="ECO:0000313" key="3">
    <source>
        <dbReference type="EMBL" id="MBB5282776.1"/>
    </source>
</evidence>
<dbReference type="EMBL" id="JACHGF010000001">
    <property type="protein sequence ID" value="MBB5282776.1"/>
    <property type="molecule type" value="Genomic_DNA"/>
</dbReference>
<gene>
    <name evidence="3" type="ORF">HNQ92_000897</name>
</gene>
<proteinExistence type="predicted"/>